<evidence type="ECO:0000256" key="2">
    <source>
        <dbReference type="ARBA" id="ARBA00014660"/>
    </source>
</evidence>
<accession>Q8JW06</accession>
<dbReference type="GO" id="GO:0044219">
    <property type="term" value="C:host cell plasmodesma"/>
    <property type="evidence" value="ECO:0007669"/>
    <property type="project" value="UniProtKB-SubCell"/>
</dbReference>
<comment type="subcellular location">
    <subcellularLocation>
        <location evidence="1">Host cell junction</location>
        <location evidence="1">Host plasmodesma</location>
    </subcellularLocation>
</comment>
<evidence type="ECO:0000256" key="6">
    <source>
        <dbReference type="ARBA" id="ARBA00025275"/>
    </source>
</evidence>
<keyword evidence="4" id="KW-0916">Viral movement protein</keyword>
<comment type="function">
    <text evidence="6">Transports viral genome to neighboring plant cells directly through plasmosdesmata, without any budding. The movement protein allows efficient cell to cell propagation, by bypassing the host cell wall barrier. Acts by forming a tubular structure at the host plasmodesmata, enlarging it enough to allow free passage of virion capsids.</text>
</comment>
<dbReference type="KEGG" id="vg:988041"/>
<evidence type="ECO:0000313" key="9">
    <source>
        <dbReference type="Proteomes" id="UP000204578"/>
    </source>
</evidence>
<sequence>MSNSLTPFTGSSRTLANGNQAGAAADNELFDALFSEKARNDFAKECKLGLYTNLSSDNRLNFIDLVPKASMNTTLSWFKSRYEKGDVPSKGVLSVPRLLVFVVRTTSANETGSVTIKMVDSGSIAQSGTFEPVDGNQSATIAISALPAIVCFSPSYDCPLETIGNRNRCFGIATELNGVSSTRGTVVMSHAYWSANLRPKPNNYKMRKANVVKIIPFDRLRDLGRDHLKRYVRAISDQTVDYGLGLGSPVDIKEPVHMSTVELVEDSPSEDSSNESSEEIAVTANSVAGLPVVRSSKLIRR</sequence>
<name>Q8JW06_9BROM</name>
<keyword evidence="9" id="KW-1185">Reference proteome</keyword>
<dbReference type="RefSeq" id="NP_689394.1">
    <property type="nucleotide sequence ID" value="NC_004122.1"/>
</dbReference>
<organism evidence="8 9">
    <name type="scientific">Spring beauty latent virus</name>
    <dbReference type="NCBI Taxonomy" id="188141"/>
    <lineage>
        <taxon>Viruses</taxon>
        <taxon>Riboviria</taxon>
        <taxon>Orthornavirae</taxon>
        <taxon>Kitrinoviricota</taxon>
        <taxon>Alsuviricetes</taxon>
        <taxon>Martellivirales</taxon>
        <taxon>Bromoviridae</taxon>
        <taxon>Bromovirus</taxon>
        <taxon>Bromovirus SBLV</taxon>
    </lineage>
</organism>
<keyword evidence="3" id="KW-0813">Transport</keyword>
<evidence type="ECO:0000313" key="8">
    <source>
        <dbReference type="EMBL" id="BAC10647.1"/>
    </source>
</evidence>
<keyword evidence="5" id="KW-1031">Host cell junction</keyword>
<gene>
    <name evidence="8" type="primary">3a</name>
</gene>
<dbReference type="InterPro" id="IPR000603">
    <property type="entry name" value="MPV"/>
</dbReference>
<evidence type="ECO:0000256" key="7">
    <source>
        <dbReference type="ARBA" id="ARBA00032603"/>
    </source>
</evidence>
<dbReference type="Proteomes" id="UP000204578">
    <property type="component" value="Genome"/>
</dbReference>
<dbReference type="EMBL" id="AB080600">
    <property type="protein sequence ID" value="BAC10647.1"/>
    <property type="molecule type" value="Genomic_RNA"/>
</dbReference>
<dbReference type="OrthoDB" id="11253at10239"/>
<evidence type="ECO:0000256" key="5">
    <source>
        <dbReference type="ARBA" id="ARBA00023081"/>
    </source>
</evidence>
<evidence type="ECO:0000256" key="1">
    <source>
        <dbReference type="ARBA" id="ARBA00004621"/>
    </source>
</evidence>
<evidence type="ECO:0000256" key="4">
    <source>
        <dbReference type="ARBA" id="ARBA00023031"/>
    </source>
</evidence>
<dbReference type="GO" id="GO:0046740">
    <property type="term" value="P:transport of virus in host, cell to cell"/>
    <property type="evidence" value="ECO:0007669"/>
    <property type="project" value="UniProtKB-KW"/>
</dbReference>
<dbReference type="Pfam" id="PF00803">
    <property type="entry name" value="3A"/>
    <property type="match status" value="1"/>
</dbReference>
<protein>
    <recommendedName>
        <fullName evidence="2">Movement protein</fullName>
    </recommendedName>
    <alternativeName>
        <fullName evidence="7">Protein 3A</fullName>
    </alternativeName>
</protein>
<dbReference type="GeneID" id="988041"/>
<reference evidence="8 9" key="1">
    <citation type="journal article" date="2003" name="Arch. Virol.">
        <title>Complete nucleotide sequence of spring beauty latent virus, a bromovirus infectious to Arabidopsis thaliana.</title>
        <authorList>
            <person name="Fujisaki K."/>
            <person name="Hagihara F."/>
            <person name="Kaido M."/>
            <person name="Mise K."/>
            <person name="Okuno T."/>
        </authorList>
    </citation>
    <scope>NUCLEOTIDE SEQUENCE [LARGE SCALE GENOMIC DNA]</scope>
    <source>
        <strain evidence="8 9">KU1</strain>
    </source>
</reference>
<evidence type="ECO:0000256" key="3">
    <source>
        <dbReference type="ARBA" id="ARBA00022448"/>
    </source>
</evidence>
<proteinExistence type="predicted"/>